<accession>A0A6G1PWZ4</accession>
<keyword evidence="7" id="KW-0325">Glycoprotein</keyword>
<dbReference type="PROSITE" id="PS50835">
    <property type="entry name" value="IG_LIKE"/>
    <property type="match status" value="1"/>
</dbReference>
<dbReference type="InterPro" id="IPR013783">
    <property type="entry name" value="Ig-like_fold"/>
</dbReference>
<evidence type="ECO:0000256" key="6">
    <source>
        <dbReference type="ARBA" id="ARBA00023157"/>
    </source>
</evidence>
<feature type="signal peptide" evidence="9">
    <location>
        <begin position="1"/>
        <end position="20"/>
    </location>
</feature>
<comment type="subcellular location">
    <subcellularLocation>
        <location evidence="1">Membrane</location>
        <topology evidence="1">Single-pass membrane protein</topology>
    </subcellularLocation>
</comment>
<organism evidence="11 12">
    <name type="scientific">Channa argus</name>
    <name type="common">Northern snakehead</name>
    <name type="synonym">Ophicephalus argus</name>
    <dbReference type="NCBI Taxonomy" id="215402"/>
    <lineage>
        <taxon>Eukaryota</taxon>
        <taxon>Metazoa</taxon>
        <taxon>Chordata</taxon>
        <taxon>Craniata</taxon>
        <taxon>Vertebrata</taxon>
        <taxon>Euteleostomi</taxon>
        <taxon>Actinopterygii</taxon>
        <taxon>Neopterygii</taxon>
        <taxon>Teleostei</taxon>
        <taxon>Neoteleostei</taxon>
        <taxon>Acanthomorphata</taxon>
        <taxon>Anabantaria</taxon>
        <taxon>Anabantiformes</taxon>
        <taxon>Channoidei</taxon>
        <taxon>Channidae</taxon>
        <taxon>Channa</taxon>
    </lineage>
</organism>
<keyword evidence="5 8" id="KW-0472">Membrane</keyword>
<evidence type="ECO:0000313" key="11">
    <source>
        <dbReference type="EMBL" id="KAF3694757.1"/>
    </source>
</evidence>
<evidence type="ECO:0000256" key="3">
    <source>
        <dbReference type="ARBA" id="ARBA00022692"/>
    </source>
</evidence>
<gene>
    <name evidence="11" type="ORF">EXN66_Car010433</name>
</gene>
<proteinExistence type="inferred from homology"/>
<dbReference type="InterPro" id="IPR007110">
    <property type="entry name" value="Ig-like_dom"/>
</dbReference>
<comment type="similarity">
    <text evidence="2">Belongs to the CD200R family.</text>
</comment>
<dbReference type="GO" id="GO:0016020">
    <property type="term" value="C:membrane"/>
    <property type="evidence" value="ECO:0007669"/>
    <property type="project" value="UniProtKB-SubCell"/>
</dbReference>
<evidence type="ECO:0000256" key="4">
    <source>
        <dbReference type="ARBA" id="ARBA00022989"/>
    </source>
</evidence>
<protein>
    <submittedName>
        <fullName evidence="11">Cell surface glycoprotein CD200 receptor 1-A</fullName>
    </submittedName>
</protein>
<feature type="domain" description="Ig-like" evidence="10">
    <location>
        <begin position="39"/>
        <end position="124"/>
    </location>
</feature>
<feature type="transmembrane region" description="Helical" evidence="8">
    <location>
        <begin position="236"/>
        <end position="256"/>
    </location>
</feature>
<evidence type="ECO:0000256" key="1">
    <source>
        <dbReference type="ARBA" id="ARBA00004167"/>
    </source>
</evidence>
<keyword evidence="6" id="KW-1015">Disulfide bond</keyword>
<dbReference type="InterPro" id="IPR036179">
    <property type="entry name" value="Ig-like_dom_sf"/>
</dbReference>
<keyword evidence="4 8" id="KW-1133">Transmembrane helix</keyword>
<dbReference type="PANTHER" id="PTHR21462">
    <property type="entry name" value="CELL SURFACE GLYCOPROTEIN OX2 RECEPTOR PRECURSOR"/>
    <property type="match status" value="1"/>
</dbReference>
<dbReference type="Gene3D" id="2.60.40.10">
    <property type="entry name" value="Immunoglobulins"/>
    <property type="match status" value="2"/>
</dbReference>
<dbReference type="InterPro" id="IPR013106">
    <property type="entry name" value="Ig_V-set"/>
</dbReference>
<evidence type="ECO:0000256" key="8">
    <source>
        <dbReference type="SAM" id="Phobius"/>
    </source>
</evidence>
<keyword evidence="3 8" id="KW-0812">Transmembrane</keyword>
<evidence type="ECO:0000259" key="10">
    <source>
        <dbReference type="PROSITE" id="PS50835"/>
    </source>
</evidence>
<evidence type="ECO:0000313" key="12">
    <source>
        <dbReference type="Proteomes" id="UP000503349"/>
    </source>
</evidence>
<dbReference type="Pfam" id="PF07686">
    <property type="entry name" value="V-set"/>
    <property type="match status" value="1"/>
</dbReference>
<dbReference type="EMBL" id="CM015721">
    <property type="protein sequence ID" value="KAF3694757.1"/>
    <property type="molecule type" value="Genomic_DNA"/>
</dbReference>
<dbReference type="SUPFAM" id="SSF48726">
    <property type="entry name" value="Immunoglobulin"/>
    <property type="match status" value="2"/>
</dbReference>
<reference evidence="12" key="2">
    <citation type="submission" date="2019-02" db="EMBL/GenBank/DDBJ databases">
        <title>Opniocepnalus argus Var Kimnra genome.</title>
        <authorList>
            <person name="Zhou C."/>
            <person name="Xiao S."/>
        </authorList>
    </citation>
    <scope>NUCLEOTIDE SEQUENCE [LARGE SCALE GENOMIC DNA]</scope>
</reference>
<dbReference type="GO" id="GO:0009986">
    <property type="term" value="C:cell surface"/>
    <property type="evidence" value="ECO:0007669"/>
    <property type="project" value="UniProtKB-ARBA"/>
</dbReference>
<keyword evidence="11" id="KW-0675">Receptor</keyword>
<dbReference type="GO" id="GO:0038023">
    <property type="term" value="F:signaling receptor activity"/>
    <property type="evidence" value="ECO:0007669"/>
    <property type="project" value="InterPro"/>
</dbReference>
<dbReference type="PANTHER" id="PTHR21462:SF2">
    <property type="entry name" value="CELL SURFACE GLYCOPROTEIN CD200 RECEPTOR 2"/>
    <property type="match status" value="1"/>
</dbReference>
<sequence>MGDILWIFAVIILSVSETWSLAPGTNQSIFDNSSTTPDPKVDVVINLTFNLGADVNLTCSDKKWNGTMYVIWKIQKSNCEIGFINPGNGTDSCHDGKSLKNTNSSQPYLHIPNFSTYDSGVYKCEWVYSGGIENYVINVAIRVPPTVSIKLDKIDKKMMAVCTAERGKPAANISWSYPGNQFVKTTVDTEGFSTVLSYFEIPKGMDLKNLSCIVTHHNWSHEVILGELPIRGKNFLWLYITICVVIVFLGGIVFIAQKKLVILRQCGQSDTSSAKSTPTEDVEEVEPYASYVQRVNSIYNSSADFCSKKNPAHASHAHP</sequence>
<evidence type="ECO:0000256" key="5">
    <source>
        <dbReference type="ARBA" id="ARBA00023136"/>
    </source>
</evidence>
<reference evidence="11 12" key="1">
    <citation type="submission" date="2019-02" db="EMBL/GenBank/DDBJ databases">
        <title>Opniocepnalus argus genome.</title>
        <authorList>
            <person name="Zhou C."/>
            <person name="Xiao S."/>
        </authorList>
    </citation>
    <scope>NUCLEOTIDE SEQUENCE [LARGE SCALE GENOMIC DNA]</scope>
    <source>
        <strain evidence="11">OARG1902GOOAL</strain>
        <tissue evidence="11">Muscle</tissue>
    </source>
</reference>
<evidence type="ECO:0000256" key="7">
    <source>
        <dbReference type="ARBA" id="ARBA00023180"/>
    </source>
</evidence>
<keyword evidence="9" id="KW-0732">Signal</keyword>
<name>A0A6G1PWZ4_CHAAH</name>
<evidence type="ECO:0000256" key="2">
    <source>
        <dbReference type="ARBA" id="ARBA00008215"/>
    </source>
</evidence>
<dbReference type="AlphaFoldDB" id="A0A6G1PWZ4"/>
<feature type="chain" id="PRO_5026030485" evidence="9">
    <location>
        <begin position="21"/>
        <end position="319"/>
    </location>
</feature>
<dbReference type="InterPro" id="IPR040012">
    <property type="entry name" value="CD200R"/>
</dbReference>
<evidence type="ECO:0000256" key="9">
    <source>
        <dbReference type="SAM" id="SignalP"/>
    </source>
</evidence>
<keyword evidence="12" id="KW-1185">Reference proteome</keyword>
<dbReference type="Proteomes" id="UP000503349">
    <property type="component" value="Chromosome 10"/>
</dbReference>
<dbReference type="GO" id="GO:0150077">
    <property type="term" value="P:regulation of neuroinflammatory response"/>
    <property type="evidence" value="ECO:0007669"/>
    <property type="project" value="InterPro"/>
</dbReference>